<dbReference type="PRINTS" id="PR00455">
    <property type="entry name" value="HTHTETR"/>
</dbReference>
<evidence type="ECO:0000256" key="3">
    <source>
        <dbReference type="ARBA" id="ARBA00023163"/>
    </source>
</evidence>
<dbReference type="EMBL" id="JAAQWG010000048">
    <property type="protein sequence ID" value="NMY11910.1"/>
    <property type="molecule type" value="Genomic_DNA"/>
</dbReference>
<dbReference type="GO" id="GO:0003700">
    <property type="term" value="F:DNA-binding transcription factor activity"/>
    <property type="evidence" value="ECO:0007669"/>
    <property type="project" value="TreeGrafter"/>
</dbReference>
<dbReference type="RefSeq" id="WP_169885549.1">
    <property type="nucleotide sequence ID" value="NZ_JAAQWG010000048.1"/>
</dbReference>
<dbReference type="PANTHER" id="PTHR30055">
    <property type="entry name" value="HTH-TYPE TRANSCRIPTIONAL REGULATOR RUTR"/>
    <property type="match status" value="1"/>
</dbReference>
<dbReference type="SUPFAM" id="SSF48498">
    <property type="entry name" value="Tetracyclin repressor-like, C-terminal domain"/>
    <property type="match status" value="1"/>
</dbReference>
<keyword evidence="3" id="KW-0804">Transcription</keyword>
<reference evidence="6 7" key="1">
    <citation type="journal article" date="2020" name="Front. Microbiol.">
        <title>Genetic Organization of the aprX-lipA2 Operon Affects the Proteolytic Potential of Pseudomonas Species in Milk.</title>
        <authorList>
            <person name="Maier C."/>
            <person name="Huptas C."/>
            <person name="von Neubeck M."/>
            <person name="Scherer S."/>
            <person name="Wenning M."/>
            <person name="Lucking G."/>
        </authorList>
    </citation>
    <scope>NUCLEOTIDE SEQUENCE [LARGE SCALE GENOMIC DNA]</scope>
    <source>
        <strain evidence="6 7">DSM 16272</strain>
    </source>
</reference>
<protein>
    <submittedName>
        <fullName evidence="6">TetR/AcrR family transcriptional regulator</fullName>
    </submittedName>
</protein>
<evidence type="ECO:0000256" key="1">
    <source>
        <dbReference type="ARBA" id="ARBA00023015"/>
    </source>
</evidence>
<proteinExistence type="predicted"/>
<organism evidence="6 7">
    <name type="scientific">Pseudomonas veronii</name>
    <dbReference type="NCBI Taxonomy" id="76761"/>
    <lineage>
        <taxon>Bacteria</taxon>
        <taxon>Pseudomonadati</taxon>
        <taxon>Pseudomonadota</taxon>
        <taxon>Gammaproteobacteria</taxon>
        <taxon>Pseudomonadales</taxon>
        <taxon>Pseudomonadaceae</taxon>
        <taxon>Pseudomonas</taxon>
    </lineage>
</organism>
<accession>A0A7Y1AA00</accession>
<dbReference type="Pfam" id="PF17932">
    <property type="entry name" value="TetR_C_24"/>
    <property type="match status" value="1"/>
</dbReference>
<dbReference type="PANTHER" id="PTHR30055:SF234">
    <property type="entry name" value="HTH-TYPE TRANSCRIPTIONAL REGULATOR BETI"/>
    <property type="match status" value="1"/>
</dbReference>
<dbReference type="InterPro" id="IPR036271">
    <property type="entry name" value="Tet_transcr_reg_TetR-rel_C_sf"/>
</dbReference>
<dbReference type="InterPro" id="IPR009057">
    <property type="entry name" value="Homeodomain-like_sf"/>
</dbReference>
<dbReference type="PROSITE" id="PS50977">
    <property type="entry name" value="HTH_TETR_2"/>
    <property type="match status" value="1"/>
</dbReference>
<dbReference type="InterPro" id="IPR001647">
    <property type="entry name" value="HTH_TetR"/>
</dbReference>
<evidence type="ECO:0000313" key="6">
    <source>
        <dbReference type="EMBL" id="NMY11910.1"/>
    </source>
</evidence>
<sequence length="209" mass="23910">MPNSAIKDTLQTEQAIREAAVQLFSKIGYESMSLRQLATQAGVNPGTLYLYYQGKKELLASLVLGYLEELLHAWRQSKPMHSRADMTLQAFVDFHVRYHLLRKDQGVLGNMELRSLDSEDLQIVRQARHAYLREIQTILEQGLDEELFDCEQPKLLAHILFNTLTHACSWYRADGPLSVDEIVAQYSQLALRMVGRLSHLTPNLIRLTS</sequence>
<dbReference type="Proteomes" id="UP000537729">
    <property type="component" value="Unassembled WGS sequence"/>
</dbReference>
<keyword evidence="2 4" id="KW-0238">DNA-binding</keyword>
<dbReference type="SUPFAM" id="SSF46689">
    <property type="entry name" value="Homeodomain-like"/>
    <property type="match status" value="1"/>
</dbReference>
<evidence type="ECO:0000259" key="5">
    <source>
        <dbReference type="PROSITE" id="PS50977"/>
    </source>
</evidence>
<comment type="caution">
    <text evidence="6">The sequence shown here is derived from an EMBL/GenBank/DDBJ whole genome shotgun (WGS) entry which is preliminary data.</text>
</comment>
<gene>
    <name evidence="6" type="ORF">HBO38_26300</name>
</gene>
<evidence type="ECO:0000256" key="4">
    <source>
        <dbReference type="PROSITE-ProRule" id="PRU00335"/>
    </source>
</evidence>
<dbReference type="Gene3D" id="1.10.357.10">
    <property type="entry name" value="Tetracycline Repressor, domain 2"/>
    <property type="match status" value="1"/>
</dbReference>
<dbReference type="Pfam" id="PF00440">
    <property type="entry name" value="TetR_N"/>
    <property type="match status" value="1"/>
</dbReference>
<feature type="domain" description="HTH tetR-type" evidence="5">
    <location>
        <begin position="10"/>
        <end position="70"/>
    </location>
</feature>
<evidence type="ECO:0000256" key="2">
    <source>
        <dbReference type="ARBA" id="ARBA00023125"/>
    </source>
</evidence>
<dbReference type="InterPro" id="IPR050109">
    <property type="entry name" value="HTH-type_TetR-like_transc_reg"/>
</dbReference>
<dbReference type="InterPro" id="IPR041490">
    <property type="entry name" value="KstR2_TetR_C"/>
</dbReference>
<keyword evidence="1" id="KW-0805">Transcription regulation</keyword>
<feature type="DNA-binding region" description="H-T-H motif" evidence="4">
    <location>
        <begin position="33"/>
        <end position="52"/>
    </location>
</feature>
<name>A0A7Y1AA00_PSEVE</name>
<dbReference type="GO" id="GO:0000976">
    <property type="term" value="F:transcription cis-regulatory region binding"/>
    <property type="evidence" value="ECO:0007669"/>
    <property type="project" value="TreeGrafter"/>
</dbReference>
<dbReference type="AlphaFoldDB" id="A0A7Y1AA00"/>
<evidence type="ECO:0000313" key="7">
    <source>
        <dbReference type="Proteomes" id="UP000537729"/>
    </source>
</evidence>